<feature type="transmembrane region" description="Helical" evidence="6">
    <location>
        <begin position="38"/>
        <end position="58"/>
    </location>
</feature>
<evidence type="ECO:0000256" key="6">
    <source>
        <dbReference type="SAM" id="Phobius"/>
    </source>
</evidence>
<evidence type="ECO:0000256" key="5">
    <source>
        <dbReference type="SAM" id="MobiDB-lite"/>
    </source>
</evidence>
<feature type="transmembrane region" description="Helical" evidence="6">
    <location>
        <begin position="322"/>
        <end position="341"/>
    </location>
</feature>
<keyword evidence="3 6" id="KW-1133">Transmembrane helix</keyword>
<name>A0AAN6LPF7_9PLEO</name>
<dbReference type="InterPro" id="IPR011701">
    <property type="entry name" value="MFS"/>
</dbReference>
<feature type="transmembrane region" description="Helical" evidence="6">
    <location>
        <begin position="287"/>
        <end position="310"/>
    </location>
</feature>
<accession>A0AAN6LPF7</accession>
<evidence type="ECO:0000313" key="7">
    <source>
        <dbReference type="EMBL" id="KAK3201056.1"/>
    </source>
</evidence>
<gene>
    <name evidence="7" type="ORF">GRF29_213g918630</name>
</gene>
<dbReference type="PANTHER" id="PTHR23294:SF59">
    <property type="entry name" value="UNC93-LIKE PROTEIN C922.05C"/>
    <property type="match status" value="1"/>
</dbReference>
<dbReference type="EMBL" id="WVTA01000017">
    <property type="protein sequence ID" value="KAK3201056.1"/>
    <property type="molecule type" value="Genomic_DNA"/>
</dbReference>
<reference evidence="7 8" key="1">
    <citation type="submission" date="2021-02" db="EMBL/GenBank/DDBJ databases">
        <title>Genome assembly of Pseudopithomyces chartarum.</title>
        <authorList>
            <person name="Jauregui R."/>
            <person name="Singh J."/>
            <person name="Voisey C."/>
        </authorList>
    </citation>
    <scope>NUCLEOTIDE SEQUENCE [LARGE SCALE GENOMIC DNA]</scope>
    <source>
        <strain evidence="7 8">AGR01</strain>
    </source>
</reference>
<keyword evidence="2 6" id="KW-0812">Transmembrane</keyword>
<dbReference type="SUPFAM" id="SSF103473">
    <property type="entry name" value="MFS general substrate transporter"/>
    <property type="match status" value="1"/>
</dbReference>
<dbReference type="Proteomes" id="UP001280581">
    <property type="component" value="Unassembled WGS sequence"/>
</dbReference>
<feature type="compositionally biased region" description="Basic and acidic residues" evidence="5">
    <location>
        <begin position="1"/>
        <end position="12"/>
    </location>
</feature>
<keyword evidence="4 6" id="KW-0472">Membrane</keyword>
<dbReference type="AlphaFoldDB" id="A0AAN6LPF7"/>
<feature type="transmembrane region" description="Helical" evidence="6">
    <location>
        <begin position="97"/>
        <end position="119"/>
    </location>
</feature>
<organism evidence="7 8">
    <name type="scientific">Pseudopithomyces chartarum</name>
    <dbReference type="NCBI Taxonomy" id="1892770"/>
    <lineage>
        <taxon>Eukaryota</taxon>
        <taxon>Fungi</taxon>
        <taxon>Dikarya</taxon>
        <taxon>Ascomycota</taxon>
        <taxon>Pezizomycotina</taxon>
        <taxon>Dothideomycetes</taxon>
        <taxon>Pleosporomycetidae</taxon>
        <taxon>Pleosporales</taxon>
        <taxon>Massarineae</taxon>
        <taxon>Didymosphaeriaceae</taxon>
        <taxon>Pseudopithomyces</taxon>
    </lineage>
</organism>
<feature type="transmembrane region" description="Helical" evidence="6">
    <location>
        <begin position="197"/>
        <end position="219"/>
    </location>
</feature>
<protein>
    <recommendedName>
        <fullName evidence="9">MFS general substrate transporter</fullName>
    </recommendedName>
</protein>
<dbReference type="PANTHER" id="PTHR23294">
    <property type="entry name" value="ET TRANSLATION PRODUCT-RELATED"/>
    <property type="match status" value="1"/>
</dbReference>
<evidence type="ECO:0008006" key="9">
    <source>
        <dbReference type="Google" id="ProtNLM"/>
    </source>
</evidence>
<dbReference type="Gene3D" id="1.20.1250.20">
    <property type="entry name" value="MFS general substrate transporter like domains"/>
    <property type="match status" value="1"/>
</dbReference>
<comment type="subcellular location">
    <subcellularLocation>
        <location evidence="1">Membrane</location>
        <topology evidence="1">Multi-pass membrane protein</topology>
    </subcellularLocation>
</comment>
<feature type="transmembrane region" description="Helical" evidence="6">
    <location>
        <begin position="166"/>
        <end position="185"/>
    </location>
</feature>
<dbReference type="InterPro" id="IPR036259">
    <property type="entry name" value="MFS_trans_sf"/>
</dbReference>
<dbReference type="InterPro" id="IPR051617">
    <property type="entry name" value="UNC-93-like_regulator"/>
</dbReference>
<evidence type="ECO:0000256" key="1">
    <source>
        <dbReference type="ARBA" id="ARBA00004141"/>
    </source>
</evidence>
<feature type="transmembrane region" description="Helical" evidence="6">
    <location>
        <begin position="126"/>
        <end position="146"/>
    </location>
</feature>
<evidence type="ECO:0000256" key="2">
    <source>
        <dbReference type="ARBA" id="ARBA00022692"/>
    </source>
</evidence>
<feature type="transmembrane region" description="Helical" evidence="6">
    <location>
        <begin position="70"/>
        <end position="91"/>
    </location>
</feature>
<feature type="transmembrane region" description="Helical" evidence="6">
    <location>
        <begin position="426"/>
        <end position="444"/>
    </location>
</feature>
<dbReference type="GO" id="GO:0022857">
    <property type="term" value="F:transmembrane transporter activity"/>
    <property type="evidence" value="ECO:0007669"/>
    <property type="project" value="InterPro"/>
</dbReference>
<dbReference type="GO" id="GO:0016020">
    <property type="term" value="C:membrane"/>
    <property type="evidence" value="ECO:0007669"/>
    <property type="project" value="UniProtKB-SubCell"/>
</dbReference>
<sequence>MATPDAAKRPSIEDNASLPTSEETSTYTGPRKWYRSSLFNAFVIGGVGFMAPGLWNAMNDLGAAGALDPYLVNAANALVFGIMGFLCLFGAPIANRIGLSNTLFLGAVGYPLYSAGLYCNNRFGNVWFVLVGAVACGVSAGLFWVSEGTVALGYPEPGKRGKYMNIWLWFRTGGPLVGGAIVLALNNDAASKKKGKVGYQTYLIFIALQCIACPLALALSPPEKVQRSDGSKVIIKKEKSWKAEVKALWEVSKRKDVLLLLPVFYAAYFNQYSGNFKTYYFGIRARALIGFVGNFGTLLSSQLISLFLDYKKLSVKRRITYGFYYVIVLHIIAWVYGWVIQEKYTRNSPSMDWEDSGFTEGFFVIILWDFARQSLQNWLYYLLATKTDNISELSRFSGILRGQESFSQAVAFGLNTKKWKGGRVPLIINTVLLVLSVYPTWLVVRDHVPIEAAGQVTNEGATEEITDLDDKGKFAQGEAVGAKNV</sequence>
<proteinExistence type="predicted"/>
<feature type="compositionally biased region" description="Polar residues" evidence="5">
    <location>
        <begin position="17"/>
        <end position="28"/>
    </location>
</feature>
<keyword evidence="8" id="KW-1185">Reference proteome</keyword>
<evidence type="ECO:0000256" key="4">
    <source>
        <dbReference type="ARBA" id="ARBA00023136"/>
    </source>
</evidence>
<feature type="region of interest" description="Disordered" evidence="5">
    <location>
        <begin position="1"/>
        <end position="28"/>
    </location>
</feature>
<evidence type="ECO:0000313" key="8">
    <source>
        <dbReference type="Proteomes" id="UP001280581"/>
    </source>
</evidence>
<dbReference type="Pfam" id="PF07690">
    <property type="entry name" value="MFS_1"/>
    <property type="match status" value="1"/>
</dbReference>
<comment type="caution">
    <text evidence="7">The sequence shown here is derived from an EMBL/GenBank/DDBJ whole genome shotgun (WGS) entry which is preliminary data.</text>
</comment>
<evidence type="ECO:0000256" key="3">
    <source>
        <dbReference type="ARBA" id="ARBA00022989"/>
    </source>
</evidence>